<comment type="catalytic activity">
    <reaction evidence="15">
        <text>tRNA(Ile) + L-isoleucine + ATP = L-isoleucyl-tRNA(Ile) + AMP + diphosphate</text>
        <dbReference type="Rhea" id="RHEA:11060"/>
        <dbReference type="Rhea" id="RHEA-COMP:9666"/>
        <dbReference type="Rhea" id="RHEA-COMP:9695"/>
        <dbReference type="ChEBI" id="CHEBI:30616"/>
        <dbReference type="ChEBI" id="CHEBI:33019"/>
        <dbReference type="ChEBI" id="CHEBI:58045"/>
        <dbReference type="ChEBI" id="CHEBI:78442"/>
        <dbReference type="ChEBI" id="CHEBI:78528"/>
        <dbReference type="ChEBI" id="CHEBI:456215"/>
        <dbReference type="EC" id="6.1.1.5"/>
    </reaction>
</comment>
<dbReference type="InterPro" id="IPR002300">
    <property type="entry name" value="aa-tRNA-synth_Ia"/>
</dbReference>
<dbReference type="GO" id="GO:0006428">
    <property type="term" value="P:isoleucyl-tRNA aminoacylation"/>
    <property type="evidence" value="ECO:0007669"/>
    <property type="project" value="TreeGrafter"/>
</dbReference>
<dbReference type="Pfam" id="PF00133">
    <property type="entry name" value="tRNA-synt_1"/>
    <property type="match status" value="1"/>
</dbReference>
<evidence type="ECO:0000256" key="9">
    <source>
        <dbReference type="ARBA" id="ARBA00022741"/>
    </source>
</evidence>
<feature type="region of interest" description="Disordered" evidence="16">
    <location>
        <begin position="256"/>
        <end position="279"/>
    </location>
</feature>
<evidence type="ECO:0000256" key="14">
    <source>
        <dbReference type="ARBA" id="ARBA00025217"/>
    </source>
</evidence>
<comment type="subunit">
    <text evidence="4">Monomer.</text>
</comment>
<comment type="function">
    <text evidence="14">Catalyzes the attachment of isoleucine to tRNA(Ile). As IleRS can inadvertently accommodate and process structurally similar amino acids such as valine, to avoid such errors it has two additional distinct tRNA(Ile)-dependent editing activities. One activity is designated as 'pretransfer' editing and involves the hydrolysis of activated Val-AMP. The other activity is designated 'posttransfer' editing and involves deacylation of mischarged Val-tRNA(Ile).</text>
</comment>
<keyword evidence="10" id="KW-0862">Zinc</keyword>
<evidence type="ECO:0000256" key="11">
    <source>
        <dbReference type="ARBA" id="ARBA00022840"/>
    </source>
</evidence>
<keyword evidence="9" id="KW-0547">Nucleotide-binding</keyword>
<dbReference type="InterPro" id="IPR001412">
    <property type="entry name" value="aa-tRNA-synth_I_CS"/>
</dbReference>
<dbReference type="PANTHER" id="PTHR42780">
    <property type="entry name" value="SOLEUCYL-TRNA SYNTHETASE"/>
    <property type="match status" value="1"/>
</dbReference>
<dbReference type="Proteomes" id="UP000250241">
    <property type="component" value="Chromosome"/>
</dbReference>
<evidence type="ECO:0000256" key="8">
    <source>
        <dbReference type="ARBA" id="ARBA00022723"/>
    </source>
</evidence>
<evidence type="ECO:0000256" key="10">
    <source>
        <dbReference type="ARBA" id="ARBA00022833"/>
    </source>
</evidence>
<gene>
    <name evidence="18" type="ORF">RA11412_2013</name>
</gene>
<dbReference type="Gene3D" id="3.40.50.620">
    <property type="entry name" value="HUPs"/>
    <property type="match status" value="1"/>
</dbReference>
<evidence type="ECO:0000313" key="18">
    <source>
        <dbReference type="EMBL" id="BAV88312.1"/>
    </source>
</evidence>
<comment type="subcellular location">
    <subcellularLocation>
        <location evidence="2">Cytoplasm</location>
    </subcellularLocation>
</comment>
<keyword evidence="13 18" id="KW-0030">Aminoacyl-tRNA synthetase</keyword>
<keyword evidence="12" id="KW-0648">Protein biosynthesis</keyword>
<evidence type="ECO:0000313" key="19">
    <source>
        <dbReference type="Proteomes" id="UP000250241"/>
    </source>
</evidence>
<feature type="compositionally biased region" description="Pro residues" evidence="16">
    <location>
        <begin position="256"/>
        <end position="268"/>
    </location>
</feature>
<evidence type="ECO:0000256" key="4">
    <source>
        <dbReference type="ARBA" id="ARBA00011245"/>
    </source>
</evidence>
<dbReference type="PROSITE" id="PS00178">
    <property type="entry name" value="AA_TRNA_LIGASE_I"/>
    <property type="match status" value="1"/>
</dbReference>
<dbReference type="GO" id="GO:0004822">
    <property type="term" value="F:isoleucine-tRNA ligase activity"/>
    <property type="evidence" value="ECO:0007669"/>
    <property type="project" value="UniProtKB-EC"/>
</dbReference>
<dbReference type="FunFam" id="3.40.50.620:FF:000063">
    <property type="entry name" value="Isoleucine--tRNA ligase"/>
    <property type="match status" value="1"/>
</dbReference>
<evidence type="ECO:0000256" key="12">
    <source>
        <dbReference type="ARBA" id="ARBA00022917"/>
    </source>
</evidence>
<dbReference type="EMBL" id="AP017895">
    <property type="protein sequence ID" value="BAV88312.1"/>
    <property type="molecule type" value="Genomic_DNA"/>
</dbReference>
<evidence type="ECO:0000256" key="16">
    <source>
        <dbReference type="SAM" id="MobiDB-lite"/>
    </source>
</evidence>
<dbReference type="KEGG" id="raj:RA11412_2013"/>
<dbReference type="EC" id="6.1.1.5" evidence="5"/>
<evidence type="ECO:0000256" key="5">
    <source>
        <dbReference type="ARBA" id="ARBA00013165"/>
    </source>
</evidence>
<evidence type="ECO:0000256" key="1">
    <source>
        <dbReference type="ARBA" id="ARBA00001947"/>
    </source>
</evidence>
<keyword evidence="11" id="KW-0067">ATP-binding</keyword>
<keyword evidence="6" id="KW-0963">Cytoplasm</keyword>
<dbReference type="InterPro" id="IPR014729">
    <property type="entry name" value="Rossmann-like_a/b/a_fold"/>
</dbReference>
<evidence type="ECO:0000256" key="15">
    <source>
        <dbReference type="ARBA" id="ARBA00048359"/>
    </source>
</evidence>
<evidence type="ECO:0000256" key="2">
    <source>
        <dbReference type="ARBA" id="ARBA00004496"/>
    </source>
</evidence>
<evidence type="ECO:0000259" key="17">
    <source>
        <dbReference type="Pfam" id="PF00133"/>
    </source>
</evidence>
<protein>
    <recommendedName>
        <fullName evidence="5">isoleucine--tRNA ligase</fullName>
        <ecNumber evidence="5">6.1.1.5</ecNumber>
    </recommendedName>
</protein>
<keyword evidence="8" id="KW-0479">Metal-binding</keyword>
<dbReference type="AlphaFoldDB" id="A0A2Z5R0W7"/>
<accession>A0A2Z5R0W7</accession>
<feature type="domain" description="Aminoacyl-tRNA synthetase class Ia" evidence="17">
    <location>
        <begin position="32"/>
        <end position="216"/>
    </location>
</feature>
<dbReference type="GO" id="GO:0005524">
    <property type="term" value="F:ATP binding"/>
    <property type="evidence" value="ECO:0007669"/>
    <property type="project" value="UniProtKB-KW"/>
</dbReference>
<sequence length="279" mass="31995">MSENIYPKVSTFEAAGNGVSASPQFPKLEEAVLDYWKKDETFQASIDNREAGPHGDNEFVFYDGPPFANGLPHYGHLLTGYAKDLVARYQTQRGHKVERRFGWDTHGLPAELEAMKQLGMTDKQEILEMGIDNFNDAARASVLKYTNEWEQYVTRQARWVDFENDYKTLNVEYMESVIWAFKRLYDKGLTYQGFRVLPYCWKDETPLSNHELRMDDDVYQDRQDQTVTVAFTLTADDSLAANKILSLNWLALRHLPGPPPPGPYPPTRRSPSDPTLNTS</sequence>
<reference evidence="18 19" key="1">
    <citation type="submission" date="2016-10" db="EMBL/GenBank/DDBJ databases">
        <title>Genome sequence of Rothia aeria strain JCM11412.</title>
        <authorList>
            <person name="Nambu T."/>
        </authorList>
    </citation>
    <scope>NUCLEOTIDE SEQUENCE [LARGE SCALE GENOMIC DNA]</scope>
    <source>
        <strain evidence="18 19">JCM 11412</strain>
    </source>
</reference>
<dbReference type="GO" id="GO:0005737">
    <property type="term" value="C:cytoplasm"/>
    <property type="evidence" value="ECO:0007669"/>
    <property type="project" value="UniProtKB-SubCell"/>
</dbReference>
<evidence type="ECO:0000256" key="7">
    <source>
        <dbReference type="ARBA" id="ARBA00022598"/>
    </source>
</evidence>
<dbReference type="PANTHER" id="PTHR42780:SF1">
    <property type="entry name" value="ISOLEUCINE--TRNA LIGASE, CYTOPLASMIC"/>
    <property type="match status" value="1"/>
</dbReference>
<evidence type="ECO:0000256" key="3">
    <source>
        <dbReference type="ARBA" id="ARBA00007078"/>
    </source>
</evidence>
<dbReference type="SUPFAM" id="SSF52374">
    <property type="entry name" value="Nucleotidylyl transferase"/>
    <property type="match status" value="1"/>
</dbReference>
<comment type="similarity">
    <text evidence="3">Belongs to the class-I aminoacyl-tRNA synthetase family. IleS type 2 subfamily.</text>
</comment>
<comment type="cofactor">
    <cofactor evidence="1">
        <name>Zn(2+)</name>
        <dbReference type="ChEBI" id="CHEBI:29105"/>
    </cofactor>
</comment>
<proteinExistence type="inferred from homology"/>
<dbReference type="InterPro" id="IPR023586">
    <property type="entry name" value="Ile-tRNA-ligase_type2"/>
</dbReference>
<keyword evidence="7" id="KW-0436">Ligase</keyword>
<name>A0A2Z5R0W7_9MICC</name>
<keyword evidence="19" id="KW-1185">Reference proteome</keyword>
<dbReference type="GO" id="GO:0046872">
    <property type="term" value="F:metal ion binding"/>
    <property type="evidence" value="ECO:0007669"/>
    <property type="project" value="UniProtKB-KW"/>
</dbReference>
<organism evidence="18 19">
    <name type="scientific">Rothia aeria</name>
    <dbReference type="NCBI Taxonomy" id="172042"/>
    <lineage>
        <taxon>Bacteria</taxon>
        <taxon>Bacillati</taxon>
        <taxon>Actinomycetota</taxon>
        <taxon>Actinomycetes</taxon>
        <taxon>Micrococcales</taxon>
        <taxon>Micrococcaceae</taxon>
        <taxon>Rothia</taxon>
    </lineage>
</organism>
<evidence type="ECO:0000256" key="13">
    <source>
        <dbReference type="ARBA" id="ARBA00023146"/>
    </source>
</evidence>
<evidence type="ECO:0000256" key="6">
    <source>
        <dbReference type="ARBA" id="ARBA00022490"/>
    </source>
</evidence>